<dbReference type="InterPro" id="IPR036063">
    <property type="entry name" value="Smr_dom_sf"/>
</dbReference>
<evidence type="ECO:0000259" key="2">
    <source>
        <dbReference type="PROSITE" id="PS50828"/>
    </source>
</evidence>
<gene>
    <name evidence="3" type="ORF">ACFSOX_19640</name>
</gene>
<dbReference type="Pfam" id="PF01713">
    <property type="entry name" value="Smr"/>
    <property type="match status" value="1"/>
</dbReference>
<evidence type="ECO:0000313" key="4">
    <source>
        <dbReference type="Proteomes" id="UP001597314"/>
    </source>
</evidence>
<accession>A0ABW5AQL3</accession>
<protein>
    <submittedName>
        <fullName evidence="3">Smr/MutS family protein</fullName>
    </submittedName>
</protein>
<comment type="caution">
    <text evidence="3">The sequence shown here is derived from an EMBL/GenBank/DDBJ whole genome shotgun (WGS) entry which is preliminary data.</text>
</comment>
<dbReference type="Proteomes" id="UP001597314">
    <property type="component" value="Unassembled WGS sequence"/>
</dbReference>
<feature type="compositionally biased region" description="Basic and acidic residues" evidence="1">
    <location>
        <begin position="1"/>
        <end position="12"/>
    </location>
</feature>
<dbReference type="PANTHER" id="PTHR35562:SF2">
    <property type="entry name" value="DNA ENDONUCLEASE SMRA-RELATED"/>
    <property type="match status" value="1"/>
</dbReference>
<dbReference type="Gene3D" id="3.30.1370.110">
    <property type="match status" value="1"/>
</dbReference>
<dbReference type="PANTHER" id="PTHR35562">
    <property type="entry name" value="DNA ENDONUCLEASE SMRA-RELATED"/>
    <property type="match status" value="1"/>
</dbReference>
<dbReference type="RefSeq" id="WP_378479516.1">
    <property type="nucleotide sequence ID" value="NZ_JBHUIW010000027.1"/>
</dbReference>
<organism evidence="3 4">
    <name type="scientific">Rhodoplanes azumiensis</name>
    <dbReference type="NCBI Taxonomy" id="1897628"/>
    <lineage>
        <taxon>Bacteria</taxon>
        <taxon>Pseudomonadati</taxon>
        <taxon>Pseudomonadota</taxon>
        <taxon>Alphaproteobacteria</taxon>
        <taxon>Hyphomicrobiales</taxon>
        <taxon>Nitrobacteraceae</taxon>
        <taxon>Rhodoplanes</taxon>
    </lineage>
</organism>
<sequence>MVRKLSDEEHRLWSGVVRSVRPLHPARASVAPLPAETAAPATPEPRPAPRAKSGASNAASTGRPGAHAVPKPPPLAPIGRRDTRRLARGTTEIEARIDLHGMTQSEAHAALRGFLMRAQGQGCRHVLVITGKGGDGEGSGQGFGPGQGRGILRRQVPQWLQLPEFRACVAGFDAAVGHGGAGALYVRIRRPR</sequence>
<evidence type="ECO:0000256" key="1">
    <source>
        <dbReference type="SAM" id="MobiDB-lite"/>
    </source>
</evidence>
<reference evidence="4" key="1">
    <citation type="journal article" date="2019" name="Int. J. Syst. Evol. Microbiol.">
        <title>The Global Catalogue of Microorganisms (GCM) 10K type strain sequencing project: providing services to taxonomists for standard genome sequencing and annotation.</title>
        <authorList>
            <consortium name="The Broad Institute Genomics Platform"/>
            <consortium name="The Broad Institute Genome Sequencing Center for Infectious Disease"/>
            <person name="Wu L."/>
            <person name="Ma J."/>
        </authorList>
    </citation>
    <scope>NUCLEOTIDE SEQUENCE [LARGE SCALE GENOMIC DNA]</scope>
    <source>
        <strain evidence="4">CGMCC 1.6774</strain>
    </source>
</reference>
<feature type="domain" description="Smr" evidence="2">
    <location>
        <begin position="97"/>
        <end position="189"/>
    </location>
</feature>
<keyword evidence="4" id="KW-1185">Reference proteome</keyword>
<name>A0ABW5AQL3_9BRAD</name>
<feature type="region of interest" description="Disordered" evidence="1">
    <location>
        <begin position="1"/>
        <end position="85"/>
    </location>
</feature>
<proteinExistence type="predicted"/>
<evidence type="ECO:0000313" key="3">
    <source>
        <dbReference type="EMBL" id="MFD2184372.1"/>
    </source>
</evidence>
<dbReference type="InterPro" id="IPR002625">
    <property type="entry name" value="Smr_dom"/>
</dbReference>
<dbReference type="EMBL" id="JBHUIW010000027">
    <property type="protein sequence ID" value="MFD2184372.1"/>
    <property type="molecule type" value="Genomic_DNA"/>
</dbReference>
<dbReference type="SUPFAM" id="SSF160443">
    <property type="entry name" value="SMR domain-like"/>
    <property type="match status" value="1"/>
</dbReference>
<dbReference type="SMART" id="SM00463">
    <property type="entry name" value="SMR"/>
    <property type="match status" value="1"/>
</dbReference>
<dbReference type="PROSITE" id="PS50828">
    <property type="entry name" value="SMR"/>
    <property type="match status" value="1"/>
</dbReference>
<feature type="compositionally biased region" description="Low complexity" evidence="1">
    <location>
        <begin position="31"/>
        <end position="41"/>
    </location>
</feature>